<evidence type="ECO:0000313" key="5">
    <source>
        <dbReference type="EMBL" id="KAK0645895.1"/>
    </source>
</evidence>
<feature type="compositionally biased region" description="Low complexity" evidence="4">
    <location>
        <begin position="404"/>
        <end position="421"/>
    </location>
</feature>
<dbReference type="GO" id="GO:0007091">
    <property type="term" value="P:metaphase/anaphase transition of mitotic cell cycle"/>
    <property type="evidence" value="ECO:0007669"/>
    <property type="project" value="TreeGrafter"/>
</dbReference>
<feature type="region of interest" description="Disordered" evidence="4">
    <location>
        <begin position="368"/>
        <end position="459"/>
    </location>
</feature>
<accession>A0AA39Y5Q3</accession>
<sequence length="829" mass="91653">MAPNSATIAALLRQTVHYHLDNFAYENALFFSERLVAHERVAESAFLLSLSHLRLGDLRSACEASRQYGYRGTHLGCAFIFAQSCLDLEKYKDGITALEKARPLWTAKCTIGKHTASTRSLYPDAAVVNCLLGKLYRAYDDKKKAIQCFEDALRSNPFMWDAFTSLCDMGVDIRIPNIFRATDSFARNFDQEPAAAAIEGGMSVAPSAPEPLQKKSVAHSVNHDNDPFEIHRSGAFQDVPVSNANNNSNALFAEVENDLMAKIVAAQSRYPTSQANRPGPDGMATPPAAPAAAPAAAPEPQAPRAGFPSEPPQAPVRRTRTVQPAEPSAFGEAPPRMSHRLATWKRAKGRDQAGDLSDSIMRGSELSLSATERKRTASGHPVQPRVANGEEPRRSARLNVFPRTATAKSATTTATTGATSARELKKARPQISRIMRPGSSGSSVGRVVSGNRKPMEESNMDVDQIDAPRAKEPPVAQIQPAKPVESESVKVDEALRWVLELLKKMASGYLSASQFKCSEALSTYTSLPRSHQDTPWVLAQMGRAHYEQANYAEAEKFFRRLRVQAPSRHEDMEVYSTVLWLLRKETDLSFLAHELVDAAWDSPQAWCALGNAWSLACDHEQALRCFKRAIQLHPNFAYAYTLQGHEHFENEEYDKALTSYRHAISADKRHYNAYYGIGKVYEKLGNYDKALSHYNAALMIHPKHAVLNCCIGTVLQRQKHIGQALVYFNKAAELAPKAPDVRLRKARALLATGQLKLAQQELLVLRDLAPDKAQVHYLLGKMAKAIHDKKSAVRHFTIALSLDPKASPEIKGEIEGLEDDDVLDDSMMH</sequence>
<keyword evidence="1 3" id="KW-0802">TPR repeat</keyword>
<feature type="repeat" description="TPR" evidence="3">
    <location>
        <begin position="773"/>
        <end position="806"/>
    </location>
</feature>
<dbReference type="GO" id="GO:0051301">
    <property type="term" value="P:cell division"/>
    <property type="evidence" value="ECO:0007669"/>
    <property type="project" value="TreeGrafter"/>
</dbReference>
<dbReference type="PROSITE" id="PS50293">
    <property type="entry name" value="TPR_REGION"/>
    <property type="match status" value="1"/>
</dbReference>
<reference evidence="5" key="1">
    <citation type="submission" date="2023-06" db="EMBL/GenBank/DDBJ databases">
        <title>Genome-scale phylogeny and comparative genomics of the fungal order Sordariales.</title>
        <authorList>
            <consortium name="Lawrence Berkeley National Laboratory"/>
            <person name="Hensen N."/>
            <person name="Bonometti L."/>
            <person name="Westerberg I."/>
            <person name="Brannstrom I.O."/>
            <person name="Guillou S."/>
            <person name="Cros-Aarteil S."/>
            <person name="Calhoun S."/>
            <person name="Haridas S."/>
            <person name="Kuo A."/>
            <person name="Mondo S."/>
            <person name="Pangilinan J."/>
            <person name="Riley R."/>
            <person name="Labutti K."/>
            <person name="Andreopoulos B."/>
            <person name="Lipzen A."/>
            <person name="Chen C."/>
            <person name="Yanf M."/>
            <person name="Daum C."/>
            <person name="Ng V."/>
            <person name="Clum A."/>
            <person name="Steindorff A."/>
            <person name="Ohm R."/>
            <person name="Martin F."/>
            <person name="Silar P."/>
            <person name="Natvig D."/>
            <person name="Lalanne C."/>
            <person name="Gautier V."/>
            <person name="Ament-Velasquez S.L."/>
            <person name="Kruys A."/>
            <person name="Hutchinson M.I."/>
            <person name="Powell A.J."/>
            <person name="Barry K."/>
            <person name="Miller A.N."/>
            <person name="Grigoriev I.V."/>
            <person name="Debuchy R."/>
            <person name="Gladieux P."/>
            <person name="Thoren M.H."/>
            <person name="Johannesson H."/>
        </authorList>
    </citation>
    <scope>NUCLEOTIDE SEQUENCE</scope>
    <source>
        <strain evidence="5">SMH2532-1</strain>
    </source>
</reference>
<feature type="compositionally biased region" description="Low complexity" evidence="4">
    <location>
        <begin position="438"/>
        <end position="450"/>
    </location>
</feature>
<evidence type="ECO:0000256" key="1">
    <source>
        <dbReference type="ARBA" id="ARBA00022803"/>
    </source>
</evidence>
<dbReference type="Pfam" id="PF13432">
    <property type="entry name" value="TPR_16"/>
    <property type="match status" value="1"/>
</dbReference>
<evidence type="ECO:0000256" key="4">
    <source>
        <dbReference type="SAM" id="MobiDB-lite"/>
    </source>
</evidence>
<dbReference type="SMART" id="SM00028">
    <property type="entry name" value="TPR"/>
    <property type="match status" value="7"/>
</dbReference>
<dbReference type="PROSITE" id="PS50005">
    <property type="entry name" value="TPR"/>
    <property type="match status" value="5"/>
</dbReference>
<comment type="caution">
    <text evidence="5">The sequence shown here is derived from an EMBL/GenBank/DDBJ whole genome shotgun (WGS) entry which is preliminary data.</text>
</comment>
<feature type="region of interest" description="Disordered" evidence="4">
    <location>
        <begin position="271"/>
        <end position="338"/>
    </location>
</feature>
<name>A0AA39Y5Q3_9PEZI</name>
<gene>
    <name evidence="5" type="ORF">B0T16DRAFT_390428</name>
</gene>
<dbReference type="InterPro" id="IPR011990">
    <property type="entry name" value="TPR-like_helical_dom_sf"/>
</dbReference>
<organism evidence="5 6">
    <name type="scientific">Cercophora newfieldiana</name>
    <dbReference type="NCBI Taxonomy" id="92897"/>
    <lineage>
        <taxon>Eukaryota</taxon>
        <taxon>Fungi</taxon>
        <taxon>Dikarya</taxon>
        <taxon>Ascomycota</taxon>
        <taxon>Pezizomycotina</taxon>
        <taxon>Sordariomycetes</taxon>
        <taxon>Sordariomycetidae</taxon>
        <taxon>Sordariales</taxon>
        <taxon>Lasiosphaeriaceae</taxon>
        <taxon>Cercophora</taxon>
    </lineage>
</organism>
<dbReference type="Proteomes" id="UP001174936">
    <property type="component" value="Unassembled WGS sequence"/>
</dbReference>
<dbReference type="EMBL" id="JAULSV010000004">
    <property type="protein sequence ID" value="KAK0645895.1"/>
    <property type="molecule type" value="Genomic_DNA"/>
</dbReference>
<dbReference type="AlphaFoldDB" id="A0AA39Y5Q3"/>
<dbReference type="GO" id="GO:0005680">
    <property type="term" value="C:anaphase-promoting complex"/>
    <property type="evidence" value="ECO:0007669"/>
    <property type="project" value="TreeGrafter"/>
</dbReference>
<dbReference type="Pfam" id="PF14559">
    <property type="entry name" value="TPR_19"/>
    <property type="match status" value="1"/>
</dbReference>
<proteinExistence type="inferred from homology"/>
<dbReference type="PANTHER" id="PTHR12558:SF13">
    <property type="entry name" value="CELL DIVISION CYCLE PROTEIN 27 HOMOLOG"/>
    <property type="match status" value="1"/>
</dbReference>
<dbReference type="GO" id="GO:0031145">
    <property type="term" value="P:anaphase-promoting complex-dependent catabolic process"/>
    <property type="evidence" value="ECO:0007669"/>
    <property type="project" value="TreeGrafter"/>
</dbReference>
<keyword evidence="6" id="KW-1185">Reference proteome</keyword>
<feature type="compositionally biased region" description="Low complexity" evidence="4">
    <location>
        <begin position="284"/>
        <end position="305"/>
    </location>
</feature>
<feature type="repeat" description="TPR" evidence="3">
    <location>
        <begin position="637"/>
        <end position="670"/>
    </location>
</feature>
<evidence type="ECO:0000256" key="3">
    <source>
        <dbReference type="PROSITE-ProRule" id="PRU00339"/>
    </source>
</evidence>
<dbReference type="Pfam" id="PF00515">
    <property type="entry name" value="TPR_1"/>
    <property type="match status" value="1"/>
</dbReference>
<comment type="similarity">
    <text evidence="2">Belongs to the APC3/CDC27 family.</text>
</comment>
<evidence type="ECO:0000256" key="2">
    <source>
        <dbReference type="ARBA" id="ARBA00038210"/>
    </source>
</evidence>
<feature type="repeat" description="TPR" evidence="3">
    <location>
        <begin position="671"/>
        <end position="704"/>
    </location>
</feature>
<dbReference type="Pfam" id="PF13181">
    <property type="entry name" value="TPR_8"/>
    <property type="match status" value="1"/>
</dbReference>
<feature type="repeat" description="TPR" evidence="3">
    <location>
        <begin position="603"/>
        <end position="636"/>
    </location>
</feature>
<dbReference type="SUPFAM" id="SSF48452">
    <property type="entry name" value="TPR-like"/>
    <property type="match status" value="3"/>
</dbReference>
<dbReference type="PANTHER" id="PTHR12558">
    <property type="entry name" value="CELL DIVISION CYCLE 16,23,27"/>
    <property type="match status" value="1"/>
</dbReference>
<dbReference type="Pfam" id="PF12895">
    <property type="entry name" value="ANAPC3"/>
    <property type="match status" value="1"/>
</dbReference>
<feature type="repeat" description="TPR" evidence="3">
    <location>
        <begin position="126"/>
        <end position="159"/>
    </location>
</feature>
<dbReference type="InterPro" id="IPR019734">
    <property type="entry name" value="TPR_rpt"/>
</dbReference>
<evidence type="ECO:0000313" key="6">
    <source>
        <dbReference type="Proteomes" id="UP001174936"/>
    </source>
</evidence>
<dbReference type="Gene3D" id="1.25.40.10">
    <property type="entry name" value="Tetratricopeptide repeat domain"/>
    <property type="match status" value="4"/>
</dbReference>
<protein>
    <submittedName>
        <fullName evidence="5">Uncharacterized protein</fullName>
    </submittedName>
</protein>
<dbReference type="GO" id="GO:0005737">
    <property type="term" value="C:cytoplasm"/>
    <property type="evidence" value="ECO:0007669"/>
    <property type="project" value="TreeGrafter"/>
</dbReference>
<dbReference type="GO" id="GO:0016567">
    <property type="term" value="P:protein ubiquitination"/>
    <property type="evidence" value="ECO:0007669"/>
    <property type="project" value="TreeGrafter"/>
</dbReference>